<dbReference type="SUPFAM" id="SSF54928">
    <property type="entry name" value="RNA-binding domain, RBD"/>
    <property type="match status" value="1"/>
</dbReference>
<evidence type="ECO:0000259" key="3">
    <source>
        <dbReference type="PROSITE" id="PS50102"/>
    </source>
</evidence>
<proteinExistence type="predicted"/>
<dbReference type="Gene3D" id="3.30.70.330">
    <property type="match status" value="3"/>
</dbReference>
<sequence length="273" mass="30740">DIRDSFPDLSILSVVIERNDGRYKPGGKLYLNNPDILDDWPKSRSTAFVKNKEVSVCIGASDGWLCLAKLPMSLSEPAFQILVASYGKVKEAFLMISERTGESKGYGLIKYMSSDAAAQAKHLLDGRELEAGHVLDCDWLNSGRITLVSLHSKCLYVNHLPQNYRDMGEFRKRFSVVKNPPYCQIAMKNGVIQNWGLVEFFDHEEAEETRDRMNGVRIHNTPIRVHYCIPGVNAINIYMQVVNAPEKKKALLHDAPSANVYSQLQKLAKQNPS</sequence>
<evidence type="ECO:0000256" key="1">
    <source>
        <dbReference type="ARBA" id="ARBA00022884"/>
    </source>
</evidence>
<feature type="domain" description="RRM" evidence="3">
    <location>
        <begin position="153"/>
        <end position="230"/>
    </location>
</feature>
<evidence type="ECO:0000313" key="5">
    <source>
        <dbReference type="Proteomes" id="UP000595437"/>
    </source>
</evidence>
<evidence type="ECO:0000256" key="2">
    <source>
        <dbReference type="PROSITE-ProRule" id="PRU00176"/>
    </source>
</evidence>
<keyword evidence="1 2" id="KW-0694">RNA-binding</keyword>
<dbReference type="PANTHER" id="PTHR48025">
    <property type="entry name" value="OS02G0815200 PROTEIN"/>
    <property type="match status" value="1"/>
</dbReference>
<dbReference type="InterPro" id="IPR012677">
    <property type="entry name" value="Nucleotide-bd_a/b_plait_sf"/>
</dbReference>
<dbReference type="Proteomes" id="UP000595437">
    <property type="component" value="Chromosome 14"/>
</dbReference>
<feature type="non-terminal residue" evidence="4">
    <location>
        <position position="273"/>
    </location>
</feature>
<dbReference type="InterPro" id="IPR000504">
    <property type="entry name" value="RRM_dom"/>
</dbReference>
<feature type="domain" description="RRM" evidence="3">
    <location>
        <begin position="63"/>
        <end position="142"/>
    </location>
</feature>
<dbReference type="PANTHER" id="PTHR48025:SF1">
    <property type="entry name" value="RRM DOMAIN-CONTAINING PROTEIN"/>
    <property type="match status" value="1"/>
</dbReference>
<dbReference type="InterPro" id="IPR050502">
    <property type="entry name" value="Euk_RNA-bind_prot"/>
</dbReference>
<name>A0A7T8GX35_CALRO</name>
<feature type="non-terminal residue" evidence="4">
    <location>
        <position position="1"/>
    </location>
</feature>
<reference evidence="5" key="1">
    <citation type="submission" date="2021-01" db="EMBL/GenBank/DDBJ databases">
        <title>Caligus Genome Assembly.</title>
        <authorList>
            <person name="Gallardo-Escarate C."/>
        </authorList>
    </citation>
    <scope>NUCLEOTIDE SEQUENCE [LARGE SCALE GENOMIC DNA]</scope>
</reference>
<dbReference type="InterPro" id="IPR035979">
    <property type="entry name" value="RBD_domain_sf"/>
</dbReference>
<dbReference type="SMART" id="SM00360">
    <property type="entry name" value="RRM"/>
    <property type="match status" value="2"/>
</dbReference>
<dbReference type="PROSITE" id="PS50102">
    <property type="entry name" value="RRM"/>
    <property type="match status" value="2"/>
</dbReference>
<evidence type="ECO:0000313" key="4">
    <source>
        <dbReference type="EMBL" id="QQP39030.1"/>
    </source>
</evidence>
<gene>
    <name evidence="4" type="ORF">FKW44_019784</name>
</gene>
<accession>A0A7T8GX35</accession>
<dbReference type="EMBL" id="CP045903">
    <property type="protein sequence ID" value="QQP39030.1"/>
    <property type="molecule type" value="Genomic_DNA"/>
</dbReference>
<organism evidence="4 5">
    <name type="scientific">Caligus rogercresseyi</name>
    <name type="common">Sea louse</name>
    <dbReference type="NCBI Taxonomy" id="217165"/>
    <lineage>
        <taxon>Eukaryota</taxon>
        <taxon>Metazoa</taxon>
        <taxon>Ecdysozoa</taxon>
        <taxon>Arthropoda</taxon>
        <taxon>Crustacea</taxon>
        <taxon>Multicrustacea</taxon>
        <taxon>Hexanauplia</taxon>
        <taxon>Copepoda</taxon>
        <taxon>Siphonostomatoida</taxon>
        <taxon>Caligidae</taxon>
        <taxon>Caligus</taxon>
    </lineage>
</organism>
<dbReference type="GO" id="GO:0003729">
    <property type="term" value="F:mRNA binding"/>
    <property type="evidence" value="ECO:0007669"/>
    <property type="project" value="TreeGrafter"/>
</dbReference>
<dbReference type="Pfam" id="PF00076">
    <property type="entry name" value="RRM_1"/>
    <property type="match status" value="2"/>
</dbReference>
<dbReference type="AlphaFoldDB" id="A0A7T8GX35"/>
<protein>
    <recommendedName>
        <fullName evidence="3">RRM domain-containing protein</fullName>
    </recommendedName>
</protein>
<dbReference type="OrthoDB" id="639027at2759"/>
<dbReference type="GO" id="GO:0005634">
    <property type="term" value="C:nucleus"/>
    <property type="evidence" value="ECO:0007669"/>
    <property type="project" value="TreeGrafter"/>
</dbReference>
<keyword evidence="5" id="KW-1185">Reference proteome</keyword>